<dbReference type="Gene3D" id="1.10.10.10">
    <property type="entry name" value="Winged helix-like DNA-binding domain superfamily/Winged helix DNA-binding domain"/>
    <property type="match status" value="1"/>
</dbReference>
<dbReference type="PRINTS" id="PR00039">
    <property type="entry name" value="HTHLYSR"/>
</dbReference>
<dbReference type="PATRIC" id="fig|1423778.4.peg.1687"/>
<keyword evidence="2" id="KW-0805">Transcription regulation</keyword>
<evidence type="ECO:0000313" key="6">
    <source>
        <dbReference type="EMBL" id="KRL54847.1"/>
    </source>
</evidence>
<dbReference type="EMBL" id="AZFE01000032">
    <property type="protein sequence ID" value="KRL54847.1"/>
    <property type="molecule type" value="Genomic_DNA"/>
</dbReference>
<protein>
    <submittedName>
        <fullName evidence="6">Transcription regulator</fullName>
    </submittedName>
</protein>
<accession>A0A0R1RCZ5</accession>
<dbReference type="InterPro" id="IPR036388">
    <property type="entry name" value="WH-like_DNA-bd_sf"/>
</dbReference>
<dbReference type="RefSeq" id="WP_057890560.1">
    <property type="nucleotide sequence ID" value="NZ_AZFE01000032.1"/>
</dbReference>
<dbReference type="InterPro" id="IPR000847">
    <property type="entry name" value="LysR_HTH_N"/>
</dbReference>
<dbReference type="GO" id="GO:0005829">
    <property type="term" value="C:cytosol"/>
    <property type="evidence" value="ECO:0007669"/>
    <property type="project" value="TreeGrafter"/>
</dbReference>
<reference evidence="6 7" key="1">
    <citation type="journal article" date="2015" name="Genome Announc.">
        <title>Expanding the biotechnology potential of lactobacilli through comparative genomics of 213 strains and associated genera.</title>
        <authorList>
            <person name="Sun Z."/>
            <person name="Harris H.M."/>
            <person name="McCann A."/>
            <person name="Guo C."/>
            <person name="Argimon S."/>
            <person name="Zhang W."/>
            <person name="Yang X."/>
            <person name="Jeffery I.B."/>
            <person name="Cooney J.C."/>
            <person name="Kagawa T.F."/>
            <person name="Liu W."/>
            <person name="Song Y."/>
            <person name="Salvetti E."/>
            <person name="Wrobel A."/>
            <person name="Rasinkangas P."/>
            <person name="Parkhill J."/>
            <person name="Rea M.C."/>
            <person name="O'Sullivan O."/>
            <person name="Ritari J."/>
            <person name="Douillard F.P."/>
            <person name="Paul Ross R."/>
            <person name="Yang R."/>
            <person name="Briner A.E."/>
            <person name="Felis G.E."/>
            <person name="de Vos W.M."/>
            <person name="Barrangou R."/>
            <person name="Klaenhammer T.R."/>
            <person name="Caufield P.W."/>
            <person name="Cui Y."/>
            <person name="Zhang H."/>
            <person name="O'Toole P.W."/>
        </authorList>
    </citation>
    <scope>NUCLEOTIDE SEQUENCE [LARGE SCALE GENOMIC DNA]</scope>
    <source>
        <strain evidence="6 7">DSM 15707</strain>
    </source>
</reference>
<dbReference type="Pfam" id="PF03466">
    <property type="entry name" value="LysR_substrate"/>
    <property type="match status" value="1"/>
</dbReference>
<dbReference type="KEGG" id="lol:LACOL_0930"/>
<dbReference type="SUPFAM" id="SSF53850">
    <property type="entry name" value="Periplasmic binding protein-like II"/>
    <property type="match status" value="1"/>
</dbReference>
<feature type="domain" description="HTH lysR-type" evidence="5">
    <location>
        <begin position="21"/>
        <end position="75"/>
    </location>
</feature>
<dbReference type="InterPro" id="IPR005119">
    <property type="entry name" value="LysR_subst-bd"/>
</dbReference>
<gene>
    <name evidence="6" type="ORF">FC70_GL001649</name>
</gene>
<dbReference type="Proteomes" id="UP000051697">
    <property type="component" value="Unassembled WGS sequence"/>
</dbReference>
<dbReference type="STRING" id="1423778.FC70_GL001649"/>
<proteinExistence type="inferred from homology"/>
<evidence type="ECO:0000313" key="7">
    <source>
        <dbReference type="Proteomes" id="UP000051697"/>
    </source>
</evidence>
<dbReference type="Pfam" id="PF00126">
    <property type="entry name" value="HTH_1"/>
    <property type="match status" value="1"/>
</dbReference>
<dbReference type="PANTHER" id="PTHR30419">
    <property type="entry name" value="HTH-TYPE TRANSCRIPTIONAL REGULATOR YBHD"/>
    <property type="match status" value="1"/>
</dbReference>
<dbReference type="PANTHER" id="PTHR30419:SF8">
    <property type="entry name" value="NITROGEN ASSIMILATION TRANSCRIPTIONAL ACTIVATOR-RELATED"/>
    <property type="match status" value="1"/>
</dbReference>
<evidence type="ECO:0000256" key="1">
    <source>
        <dbReference type="ARBA" id="ARBA00009437"/>
    </source>
</evidence>
<dbReference type="GO" id="GO:0003677">
    <property type="term" value="F:DNA binding"/>
    <property type="evidence" value="ECO:0007669"/>
    <property type="project" value="UniProtKB-KW"/>
</dbReference>
<sequence length="339" mass="39317">MENSRGVRPKKTQQENIFASKSLSYFLQLTQTMNYTQAAQILGITQPALTQQIKKLERIVGAPLFYSVGKRLRLSEAGYTMLQTTNQVYSLLNKAADEIQQTTSENHGEIHLGILSSIESQVFEDFVIDYYKENPDIKVSIHMLTRREIWAALESNQIDLAIMYIPDASIKNWKPYDSKVIMTENLLLIHNNEKLAGKSKIKLSRLDDRKWVTYPVGFYLNDVISDAYKTEMVATPDVAARFTQPAQIYHFLKATDTYTALPESYIMSRSDRDEIMTANFEPKIKFDLAFVYRTEKKDIPRIDKFLTEFSNYLEDRDYFKRLDDIVAKKIQNSDNDYNN</sequence>
<comment type="similarity">
    <text evidence="1">Belongs to the LysR transcriptional regulatory family.</text>
</comment>
<keyword evidence="3" id="KW-0238">DNA-binding</keyword>
<dbReference type="AlphaFoldDB" id="A0A0R1RCZ5"/>
<dbReference type="GO" id="GO:0003700">
    <property type="term" value="F:DNA-binding transcription factor activity"/>
    <property type="evidence" value="ECO:0007669"/>
    <property type="project" value="InterPro"/>
</dbReference>
<name>A0A0R1RCZ5_9LACO</name>
<dbReference type="Gene3D" id="3.40.190.10">
    <property type="entry name" value="Periplasmic binding protein-like II"/>
    <property type="match status" value="2"/>
</dbReference>
<keyword evidence="7" id="KW-1185">Reference proteome</keyword>
<dbReference type="CDD" id="cd05466">
    <property type="entry name" value="PBP2_LTTR_substrate"/>
    <property type="match status" value="1"/>
</dbReference>
<evidence type="ECO:0000259" key="5">
    <source>
        <dbReference type="PROSITE" id="PS50931"/>
    </source>
</evidence>
<dbReference type="InterPro" id="IPR050950">
    <property type="entry name" value="HTH-type_LysR_regulators"/>
</dbReference>
<organism evidence="6 7">
    <name type="scientific">Paucilactobacillus oligofermentans DSM 15707 = LMG 22743</name>
    <dbReference type="NCBI Taxonomy" id="1423778"/>
    <lineage>
        <taxon>Bacteria</taxon>
        <taxon>Bacillati</taxon>
        <taxon>Bacillota</taxon>
        <taxon>Bacilli</taxon>
        <taxon>Lactobacillales</taxon>
        <taxon>Lactobacillaceae</taxon>
        <taxon>Paucilactobacillus</taxon>
    </lineage>
</organism>
<dbReference type="SUPFAM" id="SSF46785">
    <property type="entry name" value="Winged helix' DNA-binding domain"/>
    <property type="match status" value="1"/>
</dbReference>
<keyword evidence="4" id="KW-0804">Transcription</keyword>
<dbReference type="PROSITE" id="PS50931">
    <property type="entry name" value="HTH_LYSR"/>
    <property type="match status" value="1"/>
</dbReference>
<evidence type="ECO:0000256" key="4">
    <source>
        <dbReference type="ARBA" id="ARBA00023163"/>
    </source>
</evidence>
<evidence type="ECO:0000256" key="2">
    <source>
        <dbReference type="ARBA" id="ARBA00023015"/>
    </source>
</evidence>
<evidence type="ECO:0000256" key="3">
    <source>
        <dbReference type="ARBA" id="ARBA00023125"/>
    </source>
</evidence>
<dbReference type="InterPro" id="IPR036390">
    <property type="entry name" value="WH_DNA-bd_sf"/>
</dbReference>
<dbReference type="OrthoDB" id="9803735at2"/>
<comment type="caution">
    <text evidence="6">The sequence shown here is derived from an EMBL/GenBank/DDBJ whole genome shotgun (WGS) entry which is preliminary data.</text>
</comment>